<protein>
    <submittedName>
        <fullName evidence="6">Transposase</fullName>
    </submittedName>
</protein>
<name>A0A7S6RDV5_9CYAN</name>
<gene>
    <name evidence="6" type="ORF">IM676_01835</name>
</gene>
<dbReference type="KEGG" id="aee:IM676_01835"/>
<evidence type="ECO:0000256" key="3">
    <source>
        <dbReference type="ARBA" id="ARBA00023125"/>
    </source>
</evidence>
<dbReference type="GO" id="GO:0003677">
    <property type="term" value="F:DNA binding"/>
    <property type="evidence" value="ECO:0007669"/>
    <property type="project" value="UniProtKB-KW"/>
</dbReference>
<feature type="domain" description="Transposase putative helix-turn-helix" evidence="5">
    <location>
        <begin position="154"/>
        <end position="191"/>
    </location>
</feature>
<evidence type="ECO:0000259" key="4">
    <source>
        <dbReference type="Pfam" id="PF07282"/>
    </source>
</evidence>
<evidence type="ECO:0000259" key="5">
    <source>
        <dbReference type="Pfam" id="PF12323"/>
    </source>
</evidence>
<dbReference type="EMBL" id="CP063311">
    <property type="protein sequence ID" value="QOV23121.1"/>
    <property type="molecule type" value="Genomic_DNA"/>
</dbReference>
<keyword evidence="1" id="KW-0479">Metal-binding</keyword>
<dbReference type="AlphaFoldDB" id="A0A7S6RDV5"/>
<dbReference type="Pfam" id="PF07282">
    <property type="entry name" value="Cas12f1-like_TNB"/>
    <property type="match status" value="1"/>
</dbReference>
<dbReference type="Pfam" id="PF12323">
    <property type="entry name" value="HTH_OrfB_IS605"/>
    <property type="match status" value="1"/>
</dbReference>
<keyword evidence="2" id="KW-0862">Zinc</keyword>
<dbReference type="PANTHER" id="PTHR36172">
    <property type="match status" value="1"/>
</dbReference>
<dbReference type="NCBIfam" id="NF040570">
    <property type="entry name" value="guided_TnpB"/>
    <property type="match status" value="1"/>
</dbReference>
<evidence type="ECO:0000256" key="1">
    <source>
        <dbReference type="ARBA" id="ARBA00022723"/>
    </source>
</evidence>
<dbReference type="InterPro" id="IPR021027">
    <property type="entry name" value="Transposase_put_HTH"/>
</dbReference>
<sequence length="522" mass="58785">MARLKASKTKQDKDFFTLNPTSVVQLELPLSATAELVQPSNETTLVDKSPICNHSTQMPKSSKISAVESTLKEKDCKPYWTDLCAAISSRLLLPVVTDSQGLNSSLFSTWSRKTVDKSWFSTTLYIAQSQNLPRIFSPSSTSSLVGCTDSGSTVKKSRKIRIFLTAEQKQIVKQWFGVSRFVYNTTVKLLQDSSIKANWKAIKTDILNGLPEWSKSVPYQIKSIAIKDACKSVSNAKKKFKTGGGISKIRFRSRKDTVQSCYIPKSAVKDLGIYHTVLGKVTFKEPLPQSFGDCRLVFAYRDYYLTVPEDVPQQKSDNQGRVVALDPGIRTFITFFSECSFGEIGTSANLQIQKLCFRLDKLISKFTKAKCKQRRRMKLAASRLRGKIKNLVDELHKKTARFLVDNFDIILLPTFETSQMSQKAKRRIRSKSVRQMLTLSHYRFKQFLKHKAFETNKVVMDVNEAYTSKTVSWTGEIIPNLGGAKFVKSPSDGLVMSRDINGARGIFLRALVDTPSLKECIC</sequence>
<evidence type="ECO:0000313" key="7">
    <source>
        <dbReference type="Proteomes" id="UP000593846"/>
    </source>
</evidence>
<dbReference type="PANTHER" id="PTHR36172:SF1">
    <property type="entry name" value="RESOLVASE-RELATED"/>
    <property type="match status" value="1"/>
</dbReference>
<accession>A0A7S6RDV5</accession>
<evidence type="ECO:0000256" key="2">
    <source>
        <dbReference type="ARBA" id="ARBA00022833"/>
    </source>
</evidence>
<organism evidence="6 7">
    <name type="scientific">Anabaenopsis elenkinii CCIBt3563</name>
    <dbReference type="NCBI Taxonomy" id="2779889"/>
    <lineage>
        <taxon>Bacteria</taxon>
        <taxon>Bacillati</taxon>
        <taxon>Cyanobacteriota</taxon>
        <taxon>Cyanophyceae</taxon>
        <taxon>Nostocales</taxon>
        <taxon>Nodulariaceae</taxon>
        <taxon>Anabaenopsis</taxon>
    </lineage>
</organism>
<reference evidence="7" key="1">
    <citation type="submission" date="2020-10" db="EMBL/GenBank/DDBJ databases">
        <title>Genome-based taxonomic classification of the species Anabaenopsis elenkinii.</title>
        <authorList>
            <person name="Delbaje E."/>
            <person name="Andreote A.P.D."/>
            <person name="Pellegrinetti T.A."/>
            <person name="Cruz R.B."/>
            <person name="Branco L.H.Z."/>
            <person name="Fiore M.F."/>
        </authorList>
    </citation>
    <scope>NUCLEOTIDE SEQUENCE [LARGE SCALE GENOMIC DNA]</scope>
    <source>
        <strain evidence="7">CCIBt3563</strain>
    </source>
</reference>
<dbReference type="InterPro" id="IPR051491">
    <property type="entry name" value="Recombinase/Transposase-rel"/>
</dbReference>
<feature type="domain" description="Cas12f1-like TNB" evidence="4">
    <location>
        <begin position="441"/>
        <end position="506"/>
    </location>
</feature>
<evidence type="ECO:0000313" key="6">
    <source>
        <dbReference type="EMBL" id="QOV23121.1"/>
    </source>
</evidence>
<dbReference type="GO" id="GO:0046872">
    <property type="term" value="F:metal ion binding"/>
    <property type="evidence" value="ECO:0007669"/>
    <property type="project" value="UniProtKB-KW"/>
</dbReference>
<dbReference type="Proteomes" id="UP000593846">
    <property type="component" value="Chromosome"/>
</dbReference>
<proteinExistence type="predicted"/>
<keyword evidence="3" id="KW-0238">DNA-binding</keyword>
<keyword evidence="7" id="KW-1185">Reference proteome</keyword>
<dbReference type="InterPro" id="IPR010095">
    <property type="entry name" value="Cas12f1-like_TNB"/>
</dbReference>